<keyword evidence="8" id="KW-0408">Iron</keyword>
<comment type="similarity">
    <text evidence="2">Belongs to the bacterial ribosomal protein bS21 family.</text>
</comment>
<organism evidence="13 14">
    <name type="scientific">Hibiscus syriacus</name>
    <name type="common">Rose of Sharon</name>
    <dbReference type="NCBI Taxonomy" id="106335"/>
    <lineage>
        <taxon>Eukaryota</taxon>
        <taxon>Viridiplantae</taxon>
        <taxon>Streptophyta</taxon>
        <taxon>Embryophyta</taxon>
        <taxon>Tracheophyta</taxon>
        <taxon>Spermatophyta</taxon>
        <taxon>Magnoliopsida</taxon>
        <taxon>eudicotyledons</taxon>
        <taxon>Gunneridae</taxon>
        <taxon>Pentapetalae</taxon>
        <taxon>rosids</taxon>
        <taxon>malvids</taxon>
        <taxon>Malvales</taxon>
        <taxon>Malvaceae</taxon>
        <taxon>Malvoideae</taxon>
        <taxon>Hibiscus</taxon>
    </lineage>
</organism>
<keyword evidence="12" id="KW-0732">Signal</keyword>
<evidence type="ECO:0000256" key="2">
    <source>
        <dbReference type="ARBA" id="ARBA00006640"/>
    </source>
</evidence>
<reference evidence="13" key="1">
    <citation type="submission" date="2019-09" db="EMBL/GenBank/DDBJ databases">
        <title>Draft genome information of white flower Hibiscus syriacus.</title>
        <authorList>
            <person name="Kim Y.-M."/>
        </authorList>
    </citation>
    <scope>NUCLEOTIDE SEQUENCE [LARGE SCALE GENOMIC DNA]</scope>
    <source>
        <strain evidence="13">YM2019G1</strain>
    </source>
</reference>
<dbReference type="GO" id="GO:0004497">
    <property type="term" value="F:monooxygenase activity"/>
    <property type="evidence" value="ECO:0007669"/>
    <property type="project" value="UniProtKB-KW"/>
</dbReference>
<dbReference type="EMBL" id="VEPZ02001078">
    <property type="protein sequence ID" value="KAE8695612.1"/>
    <property type="molecule type" value="Genomic_DNA"/>
</dbReference>
<evidence type="ECO:0000256" key="6">
    <source>
        <dbReference type="ARBA" id="ARBA00022980"/>
    </source>
</evidence>
<dbReference type="Gene3D" id="1.10.630.10">
    <property type="entry name" value="Cytochrome P450"/>
    <property type="match status" value="2"/>
</dbReference>
<evidence type="ECO:0000256" key="7">
    <source>
        <dbReference type="ARBA" id="ARBA00023002"/>
    </source>
</evidence>
<dbReference type="HAMAP" id="MF_00358">
    <property type="entry name" value="Ribosomal_bS21"/>
    <property type="match status" value="1"/>
</dbReference>
<dbReference type="AlphaFoldDB" id="A0A6A2ZWV6"/>
<name>A0A6A2ZWV6_HIBSY</name>
<feature type="region of interest" description="Disordered" evidence="11">
    <location>
        <begin position="572"/>
        <end position="591"/>
    </location>
</feature>
<keyword evidence="14" id="KW-1185">Reference proteome</keyword>
<dbReference type="Pfam" id="PF00067">
    <property type="entry name" value="p450"/>
    <property type="match status" value="2"/>
</dbReference>
<keyword evidence="10" id="KW-0687">Ribonucleoprotein</keyword>
<evidence type="ECO:0000256" key="8">
    <source>
        <dbReference type="ARBA" id="ARBA00023004"/>
    </source>
</evidence>
<dbReference type="GO" id="GO:1990904">
    <property type="term" value="C:ribonucleoprotein complex"/>
    <property type="evidence" value="ECO:0007669"/>
    <property type="project" value="UniProtKB-KW"/>
</dbReference>
<dbReference type="InterPro" id="IPR001911">
    <property type="entry name" value="Ribosomal_bS21"/>
</dbReference>
<keyword evidence="6" id="KW-0689">Ribosomal protein</keyword>
<dbReference type="GO" id="GO:0003735">
    <property type="term" value="F:structural constituent of ribosome"/>
    <property type="evidence" value="ECO:0007669"/>
    <property type="project" value="InterPro"/>
</dbReference>
<dbReference type="NCBIfam" id="TIGR00030">
    <property type="entry name" value="S21p"/>
    <property type="match status" value="1"/>
</dbReference>
<sequence length="591" mass="67400">MFMSFFNLMAFKFVLMSVFFSLLHVILCKDCRAPKLSEHGPPTYPVIGCLISFYKNRTRLLDWYTELIAESNTNTIVVNRLGARRTIVTANLENVEYMLKTNFKNFPKGKPFTEILASHAFSTSSLREFVMSTLEEEVEHQFLPLLESLAEASAVVDMQDLLRRLAFNIICKVSLGVDRCVLDPSQSVSPLSKAFDMASEICAKRGAAPLSLVWKVKRWLGVGSEKKLRDSVEEVHAYVEGIIHDKKKKMDESDDKRGGEDLLSRKGHNLSSNDMALLVAVMPSSNRARAPERDKKTGERLLDYESLKGLKLLKVSLCESMRLYPPVAWDSKHAMVDDMLPDGTLVQAGDRVTYFPYGMGRMEALWGKDCNEFRPSRWFVEPSHHHRGSLKKVSPYKFPVFQAGPRICLGKEMAFIQMKYVVASILRHFEIKPIGSETPVFVPLLTAHMASGLKILDRNHLQQSRSLVQNHVSFSIQSTTNQQPFTPFPETQNALVSLSAQEAQSSSLSTKLSSVICPSLENANTLFFKSSYNIQIIVDDNEPEERLLNRFRREVMRVGVIQECKRRRFFENKQDEKKRKSREAAKRNRRR</sequence>
<evidence type="ECO:0000256" key="9">
    <source>
        <dbReference type="ARBA" id="ARBA00023033"/>
    </source>
</evidence>
<feature type="region of interest" description="Disordered" evidence="11">
    <location>
        <begin position="249"/>
        <end position="268"/>
    </location>
</feature>
<comment type="caution">
    <text evidence="13">The sequence shown here is derived from an EMBL/GenBank/DDBJ whole genome shotgun (WGS) entry which is preliminary data.</text>
</comment>
<comment type="cofactor">
    <cofactor evidence="1">
        <name>heme</name>
        <dbReference type="ChEBI" id="CHEBI:30413"/>
    </cofactor>
</comment>
<keyword evidence="9" id="KW-0503">Monooxygenase</keyword>
<dbReference type="GO" id="GO:0005840">
    <property type="term" value="C:ribosome"/>
    <property type="evidence" value="ECO:0007669"/>
    <property type="project" value="UniProtKB-KW"/>
</dbReference>
<feature type="signal peptide" evidence="12">
    <location>
        <begin position="1"/>
        <end position="28"/>
    </location>
</feature>
<evidence type="ECO:0000256" key="1">
    <source>
        <dbReference type="ARBA" id="ARBA00001971"/>
    </source>
</evidence>
<evidence type="ECO:0000256" key="10">
    <source>
        <dbReference type="ARBA" id="ARBA00023274"/>
    </source>
</evidence>
<evidence type="ECO:0000256" key="12">
    <source>
        <dbReference type="SAM" id="SignalP"/>
    </source>
</evidence>
<dbReference type="Proteomes" id="UP000436088">
    <property type="component" value="Unassembled WGS sequence"/>
</dbReference>
<comment type="similarity">
    <text evidence="3">Belongs to the cytochrome P450 family.</text>
</comment>
<protein>
    <submittedName>
        <fullName evidence="13">ATP binding protein</fullName>
    </submittedName>
</protein>
<dbReference type="PANTHER" id="PTHR24296">
    <property type="entry name" value="CYTOCHROME P450"/>
    <property type="match status" value="1"/>
</dbReference>
<gene>
    <name evidence="13" type="ORF">F3Y22_tig00110695pilonHSYRG00002</name>
</gene>
<dbReference type="GO" id="GO:0006412">
    <property type="term" value="P:translation"/>
    <property type="evidence" value="ECO:0007669"/>
    <property type="project" value="InterPro"/>
</dbReference>
<feature type="compositionally biased region" description="Basic and acidic residues" evidence="11">
    <location>
        <begin position="249"/>
        <end position="264"/>
    </location>
</feature>
<evidence type="ECO:0000256" key="3">
    <source>
        <dbReference type="ARBA" id="ARBA00010617"/>
    </source>
</evidence>
<evidence type="ECO:0000313" key="13">
    <source>
        <dbReference type="EMBL" id="KAE8695612.1"/>
    </source>
</evidence>
<evidence type="ECO:0000313" key="14">
    <source>
        <dbReference type="Proteomes" id="UP000436088"/>
    </source>
</evidence>
<accession>A0A6A2ZWV6</accession>
<dbReference type="GO" id="GO:0005506">
    <property type="term" value="F:iron ion binding"/>
    <property type="evidence" value="ECO:0007669"/>
    <property type="project" value="InterPro"/>
</dbReference>
<proteinExistence type="inferred from homology"/>
<feature type="chain" id="PRO_5025395235" evidence="12">
    <location>
        <begin position="29"/>
        <end position="591"/>
    </location>
</feature>
<keyword evidence="7" id="KW-0560">Oxidoreductase</keyword>
<evidence type="ECO:0000256" key="5">
    <source>
        <dbReference type="ARBA" id="ARBA00022723"/>
    </source>
</evidence>
<dbReference type="Gene3D" id="1.20.5.1150">
    <property type="entry name" value="Ribosomal protein S8"/>
    <property type="match status" value="1"/>
</dbReference>
<evidence type="ECO:0000256" key="4">
    <source>
        <dbReference type="ARBA" id="ARBA00022617"/>
    </source>
</evidence>
<keyword evidence="4" id="KW-0349">Heme</keyword>
<keyword evidence="5" id="KW-0479">Metal-binding</keyword>
<dbReference type="GO" id="GO:0016705">
    <property type="term" value="F:oxidoreductase activity, acting on paired donors, with incorporation or reduction of molecular oxygen"/>
    <property type="evidence" value="ECO:0007669"/>
    <property type="project" value="InterPro"/>
</dbReference>
<dbReference type="InterPro" id="IPR001128">
    <property type="entry name" value="Cyt_P450"/>
</dbReference>
<dbReference type="Pfam" id="PF01165">
    <property type="entry name" value="Ribosomal_S21"/>
    <property type="match status" value="1"/>
</dbReference>
<dbReference type="GO" id="GO:0020037">
    <property type="term" value="F:heme binding"/>
    <property type="evidence" value="ECO:0007669"/>
    <property type="project" value="InterPro"/>
</dbReference>
<dbReference type="SUPFAM" id="SSF48264">
    <property type="entry name" value="Cytochrome P450"/>
    <property type="match status" value="1"/>
</dbReference>
<dbReference type="InterPro" id="IPR036396">
    <property type="entry name" value="Cyt_P450_sf"/>
</dbReference>
<dbReference type="InterPro" id="IPR038380">
    <property type="entry name" value="Ribosomal_bS21_sf"/>
</dbReference>
<evidence type="ECO:0000256" key="11">
    <source>
        <dbReference type="SAM" id="MobiDB-lite"/>
    </source>
</evidence>